<reference evidence="2 3" key="1">
    <citation type="submission" date="2016-02" db="EMBL/GenBank/DDBJ databases">
        <authorList>
            <person name="Wen L."/>
            <person name="He K."/>
            <person name="Yang H."/>
        </authorList>
    </citation>
    <scope>NUCLEOTIDE SEQUENCE [LARGE SCALE GENOMIC DNA]</scope>
    <source>
        <strain evidence="2 3">DSM 22607</strain>
    </source>
</reference>
<dbReference type="Proteomes" id="UP000070366">
    <property type="component" value="Unassembled WGS sequence"/>
</dbReference>
<dbReference type="PATRIC" id="fig|626937.4.peg.2927"/>
<comment type="caution">
    <text evidence="2">The sequence shown here is derived from an EMBL/GenBank/DDBJ whole genome shotgun (WGS) entry which is preliminary data.</text>
</comment>
<dbReference type="AlphaFoldDB" id="A0A136Q0V7"/>
<evidence type="ECO:0000313" key="3">
    <source>
        <dbReference type="Proteomes" id="UP000070366"/>
    </source>
</evidence>
<proteinExistence type="predicted"/>
<dbReference type="InterPro" id="IPR005149">
    <property type="entry name" value="Tscrpt_reg_PadR_N"/>
</dbReference>
<dbReference type="SUPFAM" id="SSF46785">
    <property type="entry name" value="Winged helix' DNA-binding domain"/>
    <property type="match status" value="1"/>
</dbReference>
<organism evidence="2 3">
    <name type="scientific">Christensenella minuta</name>
    <dbReference type="NCBI Taxonomy" id="626937"/>
    <lineage>
        <taxon>Bacteria</taxon>
        <taxon>Bacillati</taxon>
        <taxon>Bacillota</taxon>
        <taxon>Clostridia</taxon>
        <taxon>Christensenellales</taxon>
        <taxon>Christensenellaceae</taxon>
        <taxon>Christensenella</taxon>
    </lineage>
</organism>
<dbReference type="InterPro" id="IPR036388">
    <property type="entry name" value="WH-like_DNA-bd_sf"/>
</dbReference>
<evidence type="ECO:0000313" key="2">
    <source>
        <dbReference type="EMBL" id="KXK64322.1"/>
    </source>
</evidence>
<gene>
    <name evidence="2" type="ORF">HMPREF3293_02977</name>
</gene>
<dbReference type="PANTHER" id="PTHR33169">
    <property type="entry name" value="PADR-FAMILY TRANSCRIPTIONAL REGULATOR"/>
    <property type="match status" value="1"/>
</dbReference>
<dbReference type="PANTHER" id="PTHR33169:SF14">
    <property type="entry name" value="TRANSCRIPTIONAL REGULATOR RV3488"/>
    <property type="match status" value="1"/>
</dbReference>
<accession>A0A136Q0V7</accession>
<dbReference type="STRING" id="626937.HMPREF3293_02977"/>
<sequence>MYNSSIDIQGIFMFCQGKEWRLMKFDKNMTSVGTSLLILHLLENRDMYGYQIISELADQSDNIFEFQEGTLYPVLHAMQKDGYIESYAVKAENGRLRKYYKITERGKKQLYAKKREWRTFSAAIEQMIGSKA</sequence>
<dbReference type="Gene3D" id="1.10.10.10">
    <property type="entry name" value="Winged helix-like DNA-binding domain superfamily/Winged helix DNA-binding domain"/>
    <property type="match status" value="1"/>
</dbReference>
<name>A0A136Q0V7_9FIRM</name>
<dbReference type="InterPro" id="IPR036390">
    <property type="entry name" value="WH_DNA-bd_sf"/>
</dbReference>
<evidence type="ECO:0000259" key="1">
    <source>
        <dbReference type="Pfam" id="PF03551"/>
    </source>
</evidence>
<feature type="domain" description="Transcription regulator PadR N-terminal" evidence="1">
    <location>
        <begin position="38"/>
        <end position="110"/>
    </location>
</feature>
<dbReference type="EMBL" id="LSZW01000065">
    <property type="protein sequence ID" value="KXK64322.1"/>
    <property type="molecule type" value="Genomic_DNA"/>
</dbReference>
<keyword evidence="3" id="KW-1185">Reference proteome</keyword>
<protein>
    <submittedName>
        <fullName evidence="2">Transcriptional regulator, PadR family</fullName>
    </submittedName>
</protein>
<dbReference type="Pfam" id="PF03551">
    <property type="entry name" value="PadR"/>
    <property type="match status" value="1"/>
</dbReference>
<dbReference type="InterPro" id="IPR052509">
    <property type="entry name" value="Metal_resp_DNA-bind_regulator"/>
</dbReference>